<dbReference type="PANTHER" id="PTHR34047">
    <property type="entry name" value="NUCLEAR INTRON MATURASE 1, MITOCHONDRIAL-RELATED"/>
    <property type="match status" value="1"/>
</dbReference>
<feature type="domain" description="Reverse transcriptase" evidence="2">
    <location>
        <begin position="1"/>
        <end position="225"/>
    </location>
</feature>
<proteinExistence type="inferred from homology"/>
<dbReference type="Pfam" id="PF08388">
    <property type="entry name" value="GIIM"/>
    <property type="match status" value="1"/>
</dbReference>
<dbReference type="CDD" id="cd01651">
    <property type="entry name" value="RT_G2_intron"/>
    <property type="match status" value="1"/>
</dbReference>
<evidence type="ECO:0000256" key="1">
    <source>
        <dbReference type="ARBA" id="ARBA00034120"/>
    </source>
</evidence>
<dbReference type="NCBIfam" id="TIGR04416">
    <property type="entry name" value="group_II_RT_mat"/>
    <property type="match status" value="1"/>
</dbReference>
<dbReference type="EMBL" id="JAAEJV010000011">
    <property type="protein sequence ID" value="MBF5059112.1"/>
    <property type="molecule type" value="Genomic_DNA"/>
</dbReference>
<gene>
    <name evidence="3" type="ORF">NEPTK9_000619</name>
</gene>
<dbReference type="InterPro" id="IPR013597">
    <property type="entry name" value="Mat_intron_G2"/>
</dbReference>
<comment type="similarity">
    <text evidence="1">Belongs to the bacterial reverse transcriptase family.</text>
</comment>
<dbReference type="PANTHER" id="PTHR34047:SF10">
    <property type="entry name" value="GROUP II INTRON-ASSOCIATED OPEN READING FRAME"/>
    <property type="match status" value="1"/>
</dbReference>
<sequence>MNRRGYRTKPLRRVYIPKKNGKKRPLGIPTMQDRAQQALYLLALEPVAETIADINSYGFRPHRCCADAIEQCFKALAKKRSAQWILEGDIKSCFDLINHEWLKRNILLDRKILEQWLKAGFLHKTKWYATNAGTPQGGVISPTLANLTLDGMEKLIKSITKQTDKAHLIRYADDFVVTGSSKEVLENKIKPAIESFLQERGLTLSAEKTHITKVQNGFDFLGFTIRKYKEKLLIKPSKKNVKIFLKKVRNIIKSSRGLSVHELLQKLNPVIRGWAQYYRHVIAKQTFRYVDSHIFKAIWRWCKRKHPNKNHSWIKQKYFSCQNGRNWVMVTKFKRPNGRWKEFKLFEAAYLPIKRYVKIKANANPYDPEYIPYLENRSKKGIKMVRA</sequence>
<evidence type="ECO:0000259" key="2">
    <source>
        <dbReference type="PROSITE" id="PS50878"/>
    </source>
</evidence>
<dbReference type="Proteomes" id="UP001194714">
    <property type="component" value="Unassembled WGS sequence"/>
</dbReference>
<dbReference type="InterPro" id="IPR043128">
    <property type="entry name" value="Rev_trsase/Diguanyl_cyclase"/>
</dbReference>
<dbReference type="InterPro" id="IPR051083">
    <property type="entry name" value="GrpII_Intron_Splice-Mob/Def"/>
</dbReference>
<comment type="caution">
    <text evidence="3">The sequence shown here is derived from an EMBL/GenBank/DDBJ whole genome shotgun (WGS) entry which is preliminary data.</text>
</comment>
<dbReference type="Gene3D" id="3.30.70.270">
    <property type="match status" value="1"/>
</dbReference>
<protein>
    <recommendedName>
        <fullName evidence="2">Reverse transcriptase domain-containing protein</fullName>
    </recommendedName>
</protein>
<keyword evidence="4" id="KW-1185">Reference proteome</keyword>
<dbReference type="PROSITE" id="PS50878">
    <property type="entry name" value="RT_POL"/>
    <property type="match status" value="1"/>
</dbReference>
<organism evidence="3 4">
    <name type="scientific">Candidatus Neptunichlamydia vexilliferae</name>
    <dbReference type="NCBI Taxonomy" id="1651774"/>
    <lineage>
        <taxon>Bacteria</taxon>
        <taxon>Pseudomonadati</taxon>
        <taxon>Chlamydiota</taxon>
        <taxon>Chlamydiia</taxon>
        <taxon>Parachlamydiales</taxon>
        <taxon>Simkaniaceae</taxon>
        <taxon>Candidatus Neptunichlamydia</taxon>
    </lineage>
</organism>
<dbReference type="Pfam" id="PF00078">
    <property type="entry name" value="RVT_1"/>
    <property type="match status" value="1"/>
</dbReference>
<evidence type="ECO:0000313" key="3">
    <source>
        <dbReference type="EMBL" id="MBF5059112.1"/>
    </source>
</evidence>
<reference evidence="3 4" key="1">
    <citation type="submission" date="2020-01" db="EMBL/GenBank/DDBJ databases">
        <title>Draft genome sequence of Cand. Neptunochlamydia vexilliferae K9.</title>
        <authorList>
            <person name="Schulz F."/>
            <person name="Koestlbacher S."/>
            <person name="Wascher F."/>
            <person name="Pizzetti I."/>
            <person name="Horn M."/>
        </authorList>
    </citation>
    <scope>NUCLEOTIDE SEQUENCE [LARGE SCALE GENOMIC DNA]</scope>
    <source>
        <strain evidence="3 4">K9</strain>
    </source>
</reference>
<name>A0ABS0AYA7_9BACT</name>
<dbReference type="InterPro" id="IPR043502">
    <property type="entry name" value="DNA/RNA_pol_sf"/>
</dbReference>
<evidence type="ECO:0000313" key="4">
    <source>
        <dbReference type="Proteomes" id="UP001194714"/>
    </source>
</evidence>
<accession>A0ABS0AYA7</accession>
<dbReference type="InterPro" id="IPR000477">
    <property type="entry name" value="RT_dom"/>
</dbReference>
<dbReference type="SUPFAM" id="SSF56672">
    <property type="entry name" value="DNA/RNA polymerases"/>
    <property type="match status" value="1"/>
</dbReference>
<dbReference type="InterPro" id="IPR030931">
    <property type="entry name" value="Group_II_RT_mat"/>
</dbReference>